<dbReference type="Proteomes" id="UP000298111">
    <property type="component" value="Unassembled WGS sequence"/>
</dbReference>
<proteinExistence type="predicted"/>
<name>A0A6C1CBF3_9ACTN</name>
<dbReference type="AlphaFoldDB" id="A0A6C1CBF3"/>
<protein>
    <submittedName>
        <fullName evidence="1">Uncharacterized protein</fullName>
    </submittedName>
</protein>
<dbReference type="SUPFAM" id="SSF111331">
    <property type="entry name" value="NAD kinase/diacylglycerol kinase-like"/>
    <property type="match status" value="1"/>
</dbReference>
<evidence type="ECO:0000313" key="1">
    <source>
        <dbReference type="EMBL" id="TGG81749.1"/>
    </source>
</evidence>
<dbReference type="InterPro" id="IPR016064">
    <property type="entry name" value="NAD/diacylglycerol_kinase_sf"/>
</dbReference>
<dbReference type="EMBL" id="RCIY01000065">
    <property type="protein sequence ID" value="TGG81749.1"/>
    <property type="molecule type" value="Genomic_DNA"/>
</dbReference>
<reference evidence="1 2" key="1">
    <citation type="submission" date="2018-10" db="EMBL/GenBank/DDBJ databases">
        <title>Isolation of pseudouridimycin from Streptomyces albus DSM 40763.</title>
        <authorList>
            <person name="Rosenqvist P."/>
            <person name="Metsae-Ketelae M."/>
            <person name="Virta P."/>
        </authorList>
    </citation>
    <scope>NUCLEOTIDE SEQUENCE [LARGE SCALE GENOMIC DNA]</scope>
    <source>
        <strain evidence="1 2">DSM 40763</strain>
    </source>
</reference>
<comment type="caution">
    <text evidence="1">The sequence shown here is derived from an EMBL/GenBank/DDBJ whole genome shotgun (WGS) entry which is preliminary data.</text>
</comment>
<evidence type="ECO:0000313" key="2">
    <source>
        <dbReference type="Proteomes" id="UP000298111"/>
    </source>
</evidence>
<organism evidence="1 2">
    <name type="scientific">Streptomyces albus</name>
    <dbReference type="NCBI Taxonomy" id="1888"/>
    <lineage>
        <taxon>Bacteria</taxon>
        <taxon>Bacillati</taxon>
        <taxon>Actinomycetota</taxon>
        <taxon>Actinomycetes</taxon>
        <taxon>Kitasatosporales</taxon>
        <taxon>Streptomycetaceae</taxon>
        <taxon>Streptomyces</taxon>
    </lineage>
</organism>
<gene>
    <name evidence="1" type="ORF">D8771_19745</name>
</gene>
<sequence>MLVVVDPVARLTDGESVRIARDVLRAGSPGMKLRLADGVEDTARALARHGGRRPVLIGNDRALLRTVRFLHDERDLERTALAVVPVGNGPSVALARSLGLPLDAVAAARTVLRGGTRPLDLLVDDEGDVVLGGLRVERPAPPAAPAPSRQGTVPPGLPLRRLCHTLARTVLPQTAARGGRRPPEASARPEPAAHRLRVEADGALLAGPDRPLAELSVRADQGGGLAEVVARPAGDAAPLRARARRVTVTASGDGFRYRPDADGLAGPAVTRTWTLRPGAWHLVLPPDG</sequence>
<dbReference type="InterPro" id="IPR017438">
    <property type="entry name" value="ATP-NAD_kinase_N"/>
</dbReference>
<accession>A0A6C1CBF3</accession>
<dbReference type="Gene3D" id="3.40.50.10330">
    <property type="entry name" value="Probable inorganic polyphosphate/atp-NAD kinase, domain 1"/>
    <property type="match status" value="1"/>
</dbReference>